<evidence type="ECO:0000256" key="2">
    <source>
        <dbReference type="SAM" id="Phobius"/>
    </source>
</evidence>
<feature type="transmembrane region" description="Helical" evidence="2">
    <location>
        <begin position="215"/>
        <end position="238"/>
    </location>
</feature>
<dbReference type="Proteomes" id="UP000268291">
    <property type="component" value="Unassembled WGS sequence"/>
</dbReference>
<comment type="caution">
    <text evidence="4">The sequence shown here is derived from an EMBL/GenBank/DDBJ whole genome shotgun (WGS) entry which is preliminary data.</text>
</comment>
<proteinExistence type="predicted"/>
<feature type="compositionally biased region" description="Low complexity" evidence="1">
    <location>
        <begin position="163"/>
        <end position="191"/>
    </location>
</feature>
<feature type="compositionally biased region" description="Basic residues" evidence="1">
    <location>
        <begin position="58"/>
        <end position="73"/>
    </location>
</feature>
<accession>A0ABY0C4U6</accession>
<evidence type="ECO:0000313" key="4">
    <source>
        <dbReference type="EMBL" id="RUQ84218.1"/>
    </source>
</evidence>
<reference evidence="4 5" key="1">
    <citation type="submission" date="2018-12" db="EMBL/GenBank/DDBJ databases">
        <authorList>
            <person name="hu s."/>
            <person name="Xu Y."/>
            <person name="Xu B."/>
            <person name="Li F."/>
        </authorList>
    </citation>
    <scope>NUCLEOTIDE SEQUENCE [LARGE SCALE GENOMIC DNA]</scope>
    <source>
        <strain evidence="4 5">KSW2-17</strain>
    </source>
</reference>
<feature type="compositionally biased region" description="Basic and acidic residues" evidence="1">
    <location>
        <begin position="74"/>
        <end position="92"/>
    </location>
</feature>
<organism evidence="4 5">
    <name type="scientific">Labedella gwakjiensis</name>
    <dbReference type="NCBI Taxonomy" id="390269"/>
    <lineage>
        <taxon>Bacteria</taxon>
        <taxon>Bacillati</taxon>
        <taxon>Actinomycetota</taxon>
        <taxon>Actinomycetes</taxon>
        <taxon>Micrococcales</taxon>
        <taxon>Microbacteriaceae</taxon>
        <taxon>Labedella</taxon>
    </lineage>
</organism>
<feature type="domain" description="DUF4190" evidence="3">
    <location>
        <begin position="216"/>
        <end position="268"/>
    </location>
</feature>
<keyword evidence="5" id="KW-1185">Reference proteome</keyword>
<gene>
    <name evidence="4" type="ORF">ELQ93_15475</name>
</gene>
<keyword evidence="2" id="KW-0472">Membrane</keyword>
<evidence type="ECO:0000256" key="1">
    <source>
        <dbReference type="SAM" id="MobiDB-lite"/>
    </source>
</evidence>
<sequence>MGTWAGDAAGGSLESRSLRAAVEPRFRCSAPVRAGSTPVVLAVGRVRRLHPLGRRAHRVRHRGAGPRDRRRCRGSRDRVGLPPLRDRSRARPEVSSGIPDAGDLVDRARGGQRSRIDRLARLQRRLPARVGRRRAPSLWRRATWCDHESMTNSEGGAPNGSIPQQGGYPQQPGGYPSAPGGQQAYGGAQQPYGGAQQPYAAYGSPYPPARPTNTLAIVTIIAAFVVPLVGIVTGHIALNQLKTSGEQGEGLAKAGLIISYVYSGIVVLILLISIVAPFLFLAAFLPALDSIPTSP</sequence>
<feature type="region of interest" description="Disordered" evidence="1">
    <location>
        <begin position="148"/>
        <end position="191"/>
    </location>
</feature>
<protein>
    <submittedName>
        <fullName evidence="4">DUF4190 domain-containing protein</fullName>
    </submittedName>
</protein>
<evidence type="ECO:0000313" key="5">
    <source>
        <dbReference type="Proteomes" id="UP000268291"/>
    </source>
</evidence>
<dbReference type="EMBL" id="RZGY01000003">
    <property type="protein sequence ID" value="RUQ84218.1"/>
    <property type="molecule type" value="Genomic_DNA"/>
</dbReference>
<feature type="region of interest" description="Disordered" evidence="1">
    <location>
        <begin position="58"/>
        <end position="111"/>
    </location>
</feature>
<keyword evidence="2" id="KW-0812">Transmembrane</keyword>
<dbReference type="Pfam" id="PF13828">
    <property type="entry name" value="DUF4190"/>
    <property type="match status" value="1"/>
</dbReference>
<feature type="transmembrane region" description="Helical" evidence="2">
    <location>
        <begin position="259"/>
        <end position="285"/>
    </location>
</feature>
<evidence type="ECO:0000259" key="3">
    <source>
        <dbReference type="Pfam" id="PF13828"/>
    </source>
</evidence>
<dbReference type="InterPro" id="IPR025241">
    <property type="entry name" value="DUF4190"/>
</dbReference>
<name>A0ABY0C4U6_9MICO</name>
<keyword evidence="2" id="KW-1133">Transmembrane helix</keyword>